<dbReference type="EMBL" id="JACHNB010000001">
    <property type="protein sequence ID" value="MBB4745061.1"/>
    <property type="molecule type" value="Genomic_DNA"/>
</dbReference>
<dbReference type="Gene3D" id="3.30.70.270">
    <property type="match status" value="1"/>
</dbReference>
<proteinExistence type="predicted"/>
<feature type="domain" description="GGDEF" evidence="2">
    <location>
        <begin position="362"/>
        <end position="495"/>
    </location>
</feature>
<dbReference type="AlphaFoldDB" id="A0A7W7H6S4"/>
<protein>
    <submittedName>
        <fullName evidence="3">Diguanylate cyclase (GGDEF)-like protein</fullName>
    </submittedName>
</protein>
<feature type="transmembrane region" description="Helical" evidence="1">
    <location>
        <begin position="21"/>
        <end position="42"/>
    </location>
</feature>
<dbReference type="GO" id="GO:0005886">
    <property type="term" value="C:plasma membrane"/>
    <property type="evidence" value="ECO:0007669"/>
    <property type="project" value="TreeGrafter"/>
</dbReference>
<dbReference type="CDD" id="cd01949">
    <property type="entry name" value="GGDEF"/>
    <property type="match status" value="1"/>
</dbReference>
<name>A0A7W7H6S4_9ACTN</name>
<feature type="transmembrane region" description="Helical" evidence="1">
    <location>
        <begin position="79"/>
        <end position="98"/>
    </location>
</feature>
<dbReference type="Proteomes" id="UP000546162">
    <property type="component" value="Unassembled WGS sequence"/>
</dbReference>
<sequence length="610" mass="64305">MTSSSSGPRTTTAPGNSRAPWSLAWVGWCLAAAVPAVGHFLIPASHPVAQVVSYCLVSAGTAAAMAVGIRLHRPAARSVWWLLAAGQVMYAGADIAYFVTTTGSETNYPVLANVLYLAQYLLVAAALVLLGRRRSPQRNTAALVDTAILAVAAAVLWWVFLIHPAVAAPGFSALDRVAATIYPVMDLCVLTVAIRLLLGGGARQTSYQLVLAFLGLTLFADTAYGLLTLHGMYENGGWSDAVYLVSYLALGAAALHPSMRRVAEPVEGRSGATLYRVVLLAVATLVAPVVLAVQNLRHAASSDLVVVTASAVLFLLMLTRMAGLIAAQRRIAMTDGLTGVHTRRHLSDALRAERERAARHGGSFAMLLVDVDHFKHINDTYGHPAGDQVLREVAGRLRDACRDTDVVARFGGEEFAVLVTGEVPGRLAALAEELRQRIAGAPVLVDNRTAITVTVSIGAAVLPGTASTEELLVAADGALYAAKRGGRNRVVVGDAEWTTAATPAGSDPADVDRQIQRWTALVSEAVRRRADHQNVPVSMVAGVCAAWALLRTAGPDRPAFTAEQARAELRRCRGVQFHPHAVDEFLALEAAEVVGTPAAAATPLLPATLG</sequence>
<organism evidence="3 4">
    <name type="scientific">Actinoplanes octamycinicus</name>
    <dbReference type="NCBI Taxonomy" id="135948"/>
    <lineage>
        <taxon>Bacteria</taxon>
        <taxon>Bacillati</taxon>
        <taxon>Actinomycetota</taxon>
        <taxon>Actinomycetes</taxon>
        <taxon>Micromonosporales</taxon>
        <taxon>Micromonosporaceae</taxon>
        <taxon>Actinoplanes</taxon>
    </lineage>
</organism>
<feature type="transmembrane region" description="Helical" evidence="1">
    <location>
        <begin position="48"/>
        <end position="67"/>
    </location>
</feature>
<keyword evidence="4" id="KW-1185">Reference proteome</keyword>
<gene>
    <name evidence="3" type="ORF">BJY16_008520</name>
</gene>
<dbReference type="RefSeq" id="WP_185045329.1">
    <property type="nucleotide sequence ID" value="NZ_BAABFG010000005.1"/>
</dbReference>
<keyword evidence="1" id="KW-0472">Membrane</keyword>
<dbReference type="GO" id="GO:1902201">
    <property type="term" value="P:negative regulation of bacterial-type flagellum-dependent cell motility"/>
    <property type="evidence" value="ECO:0007669"/>
    <property type="project" value="TreeGrafter"/>
</dbReference>
<accession>A0A7W7H6S4</accession>
<feature type="transmembrane region" description="Helical" evidence="1">
    <location>
        <begin position="110"/>
        <end position="130"/>
    </location>
</feature>
<dbReference type="SMART" id="SM00267">
    <property type="entry name" value="GGDEF"/>
    <property type="match status" value="1"/>
</dbReference>
<feature type="transmembrane region" description="Helical" evidence="1">
    <location>
        <begin position="210"/>
        <end position="229"/>
    </location>
</feature>
<keyword evidence="1" id="KW-1133">Transmembrane helix</keyword>
<evidence type="ECO:0000313" key="4">
    <source>
        <dbReference type="Proteomes" id="UP000546162"/>
    </source>
</evidence>
<feature type="transmembrane region" description="Helical" evidence="1">
    <location>
        <begin position="241"/>
        <end position="262"/>
    </location>
</feature>
<dbReference type="PROSITE" id="PS50887">
    <property type="entry name" value="GGDEF"/>
    <property type="match status" value="1"/>
</dbReference>
<dbReference type="NCBIfam" id="TIGR00254">
    <property type="entry name" value="GGDEF"/>
    <property type="match status" value="1"/>
</dbReference>
<evidence type="ECO:0000259" key="2">
    <source>
        <dbReference type="PROSITE" id="PS50887"/>
    </source>
</evidence>
<dbReference type="InterPro" id="IPR000160">
    <property type="entry name" value="GGDEF_dom"/>
</dbReference>
<dbReference type="SUPFAM" id="SSF55073">
    <property type="entry name" value="Nucleotide cyclase"/>
    <property type="match status" value="1"/>
</dbReference>
<dbReference type="PANTHER" id="PTHR45138:SF9">
    <property type="entry name" value="DIGUANYLATE CYCLASE DGCM-RELATED"/>
    <property type="match status" value="1"/>
</dbReference>
<dbReference type="Pfam" id="PF00990">
    <property type="entry name" value="GGDEF"/>
    <property type="match status" value="1"/>
</dbReference>
<feature type="transmembrane region" description="Helical" evidence="1">
    <location>
        <begin position="142"/>
        <end position="160"/>
    </location>
</feature>
<comment type="caution">
    <text evidence="3">The sequence shown here is derived from an EMBL/GenBank/DDBJ whole genome shotgun (WGS) entry which is preliminary data.</text>
</comment>
<evidence type="ECO:0000256" key="1">
    <source>
        <dbReference type="SAM" id="Phobius"/>
    </source>
</evidence>
<reference evidence="3 4" key="1">
    <citation type="submission" date="2020-08" db="EMBL/GenBank/DDBJ databases">
        <title>Sequencing the genomes of 1000 actinobacteria strains.</title>
        <authorList>
            <person name="Klenk H.-P."/>
        </authorList>
    </citation>
    <scope>NUCLEOTIDE SEQUENCE [LARGE SCALE GENOMIC DNA]</scope>
    <source>
        <strain evidence="3 4">DSM 45809</strain>
    </source>
</reference>
<dbReference type="InterPro" id="IPR050469">
    <property type="entry name" value="Diguanylate_Cyclase"/>
</dbReference>
<feature type="transmembrane region" description="Helical" evidence="1">
    <location>
        <begin position="180"/>
        <end position="198"/>
    </location>
</feature>
<dbReference type="FunFam" id="3.30.70.270:FF:000001">
    <property type="entry name" value="Diguanylate cyclase domain protein"/>
    <property type="match status" value="1"/>
</dbReference>
<dbReference type="GO" id="GO:0043709">
    <property type="term" value="P:cell adhesion involved in single-species biofilm formation"/>
    <property type="evidence" value="ECO:0007669"/>
    <property type="project" value="TreeGrafter"/>
</dbReference>
<dbReference type="PANTHER" id="PTHR45138">
    <property type="entry name" value="REGULATORY COMPONENTS OF SENSORY TRANSDUCTION SYSTEM"/>
    <property type="match status" value="1"/>
</dbReference>
<feature type="transmembrane region" description="Helical" evidence="1">
    <location>
        <begin position="274"/>
        <end position="293"/>
    </location>
</feature>
<dbReference type="InterPro" id="IPR043128">
    <property type="entry name" value="Rev_trsase/Diguanyl_cyclase"/>
</dbReference>
<dbReference type="InterPro" id="IPR029787">
    <property type="entry name" value="Nucleotide_cyclase"/>
</dbReference>
<keyword evidence="1" id="KW-0812">Transmembrane</keyword>
<feature type="transmembrane region" description="Helical" evidence="1">
    <location>
        <begin position="305"/>
        <end position="327"/>
    </location>
</feature>
<evidence type="ECO:0000313" key="3">
    <source>
        <dbReference type="EMBL" id="MBB4745061.1"/>
    </source>
</evidence>
<dbReference type="GO" id="GO:0052621">
    <property type="term" value="F:diguanylate cyclase activity"/>
    <property type="evidence" value="ECO:0007669"/>
    <property type="project" value="TreeGrafter"/>
</dbReference>